<feature type="transmembrane region" description="Helical" evidence="7">
    <location>
        <begin position="393"/>
        <end position="413"/>
    </location>
</feature>
<comment type="subcellular location">
    <subcellularLocation>
        <location evidence="1">Membrane</location>
        <topology evidence="1">Multi-pass membrane protein</topology>
    </subcellularLocation>
</comment>
<evidence type="ECO:0000256" key="1">
    <source>
        <dbReference type="ARBA" id="ARBA00004141"/>
    </source>
</evidence>
<dbReference type="InterPro" id="IPR005829">
    <property type="entry name" value="Sugar_transporter_CS"/>
</dbReference>
<dbReference type="PROSITE" id="PS00217">
    <property type="entry name" value="SUGAR_TRANSPORT_2"/>
    <property type="match status" value="1"/>
</dbReference>
<feature type="transmembrane region" description="Helical" evidence="7">
    <location>
        <begin position="356"/>
        <end position="381"/>
    </location>
</feature>
<feature type="transmembrane region" description="Helical" evidence="7">
    <location>
        <begin position="56"/>
        <end position="77"/>
    </location>
</feature>
<dbReference type="AlphaFoldDB" id="A0A563DJZ1"/>
<comment type="caution">
    <text evidence="9">The sequence shown here is derived from an EMBL/GenBank/DDBJ whole genome shotgun (WGS) entry which is preliminary data.</text>
</comment>
<dbReference type="PROSITE" id="PS50850">
    <property type="entry name" value="MFS"/>
    <property type="match status" value="1"/>
</dbReference>
<feature type="transmembrane region" description="Helical" evidence="7">
    <location>
        <begin position="331"/>
        <end position="350"/>
    </location>
</feature>
<evidence type="ECO:0000259" key="8">
    <source>
        <dbReference type="PROSITE" id="PS50850"/>
    </source>
</evidence>
<feature type="transmembrane region" description="Helical" evidence="7">
    <location>
        <begin position="21"/>
        <end position="50"/>
    </location>
</feature>
<dbReference type="Proteomes" id="UP000319499">
    <property type="component" value="Unassembled WGS sequence"/>
</dbReference>
<dbReference type="SUPFAM" id="SSF103473">
    <property type="entry name" value="MFS general substrate transporter"/>
    <property type="match status" value="1"/>
</dbReference>
<dbReference type="GO" id="GO:0016020">
    <property type="term" value="C:membrane"/>
    <property type="evidence" value="ECO:0007669"/>
    <property type="project" value="UniProtKB-SubCell"/>
</dbReference>
<feature type="transmembrane region" description="Helical" evidence="7">
    <location>
        <begin position="419"/>
        <end position="443"/>
    </location>
</feature>
<dbReference type="EMBL" id="SELH01000011">
    <property type="protein sequence ID" value="TWP30568.1"/>
    <property type="molecule type" value="Genomic_DNA"/>
</dbReference>
<dbReference type="PANTHER" id="PTHR23511">
    <property type="entry name" value="SYNAPTIC VESICLE GLYCOPROTEIN 2"/>
    <property type="match status" value="1"/>
</dbReference>
<accession>A0A563DJZ1</accession>
<keyword evidence="10" id="KW-1185">Reference proteome</keyword>
<dbReference type="OrthoDB" id="9783823at2"/>
<feature type="transmembrane region" description="Helical" evidence="7">
    <location>
        <begin position="112"/>
        <end position="131"/>
    </location>
</feature>
<feature type="transmembrane region" description="Helical" evidence="7">
    <location>
        <begin position="143"/>
        <end position="171"/>
    </location>
</feature>
<feature type="transmembrane region" description="Helical" evidence="7">
    <location>
        <begin position="264"/>
        <end position="287"/>
    </location>
</feature>
<dbReference type="RefSeq" id="WP_146261155.1">
    <property type="nucleotide sequence ID" value="NZ_SELG01000024.1"/>
</dbReference>
<keyword evidence="6 7" id="KW-0472">Membrane</keyword>
<evidence type="ECO:0000256" key="2">
    <source>
        <dbReference type="ARBA" id="ARBA00010992"/>
    </source>
</evidence>
<feature type="domain" description="Major facilitator superfamily (MFS) profile" evidence="8">
    <location>
        <begin position="21"/>
        <end position="448"/>
    </location>
</feature>
<dbReference type="InterPro" id="IPR020846">
    <property type="entry name" value="MFS_dom"/>
</dbReference>
<feature type="transmembrane region" description="Helical" evidence="7">
    <location>
        <begin position="177"/>
        <end position="196"/>
    </location>
</feature>
<sequence>MLQKKMVDMDHMPLRWGHVKIFFISSLGQALGAGLATLIGIIIPMIQMLIHPELTSFSQGIISCMSLLGIVVGSSLIGDLSDKHGYLKLFRICPLLILGASLIGYFFDHVWILAFCLFLMGIGIGGEYSLGSDYISEIMPDRWKLFMVGAAKSTSAIGSIVVATISYFLLIKWQNPMHWNFLLLLISALSLLMFLLRIRFAQSPGWLIAHGQIEKAEIAVKYFLGNDVKIGDIKNKPVDIKDPNLKDFLSKDNLKKVIFSGVPWACEGLGVYGLGIFLPILVLALGLEPSKQDPFDKIISSVKITTFINIFVLIGFILGLFIVNKINHLKIQVWGFTLSSLGLILLLVGYKLGLSTWVFVLGFLIFELFLNAGPHLMTFIIPPQIYSIEERGTGVGLAASIGKIGAVIAVFFIPNLLKWGGIELVLIVSILVNLLGAFITQYYGRKIPEINKN</sequence>
<dbReference type="InterPro" id="IPR036259">
    <property type="entry name" value="MFS_trans_sf"/>
</dbReference>
<evidence type="ECO:0000256" key="7">
    <source>
        <dbReference type="SAM" id="Phobius"/>
    </source>
</evidence>
<name>A0A563DJZ1_9FLAO</name>
<protein>
    <submittedName>
        <fullName evidence="9">MFS transporter</fullName>
    </submittedName>
</protein>
<proteinExistence type="inferred from homology"/>
<dbReference type="Pfam" id="PF00083">
    <property type="entry name" value="Sugar_tr"/>
    <property type="match status" value="1"/>
</dbReference>
<keyword evidence="5 7" id="KW-1133">Transmembrane helix</keyword>
<keyword evidence="4 7" id="KW-0812">Transmembrane</keyword>
<gene>
    <name evidence="9" type="ORF">ETU09_00775</name>
</gene>
<evidence type="ECO:0000256" key="4">
    <source>
        <dbReference type="ARBA" id="ARBA00022692"/>
    </source>
</evidence>
<evidence type="ECO:0000256" key="6">
    <source>
        <dbReference type="ARBA" id="ARBA00023136"/>
    </source>
</evidence>
<organism evidence="9 10">
    <name type="scientific">Apibacter muscae</name>
    <dbReference type="NCBI Taxonomy" id="2509004"/>
    <lineage>
        <taxon>Bacteria</taxon>
        <taxon>Pseudomonadati</taxon>
        <taxon>Bacteroidota</taxon>
        <taxon>Flavobacteriia</taxon>
        <taxon>Flavobacteriales</taxon>
        <taxon>Weeksellaceae</taxon>
        <taxon>Apibacter</taxon>
    </lineage>
</organism>
<evidence type="ECO:0000313" key="9">
    <source>
        <dbReference type="EMBL" id="TWP30568.1"/>
    </source>
</evidence>
<reference evidence="9 10" key="1">
    <citation type="submission" date="2019-02" db="EMBL/GenBank/DDBJ databases">
        <title>Apibacter muscae sp. nov.: a novel member of the house fly microbiota.</title>
        <authorList>
            <person name="Park R."/>
        </authorList>
    </citation>
    <scope>NUCLEOTIDE SEQUENCE [LARGE SCALE GENOMIC DNA]</scope>
    <source>
        <strain evidence="9 10">AL1</strain>
    </source>
</reference>
<dbReference type="InterPro" id="IPR005828">
    <property type="entry name" value="MFS_sugar_transport-like"/>
</dbReference>
<dbReference type="Gene3D" id="1.20.1250.20">
    <property type="entry name" value="MFS general substrate transporter like domains"/>
    <property type="match status" value="1"/>
</dbReference>
<feature type="transmembrane region" description="Helical" evidence="7">
    <location>
        <begin position="307"/>
        <end position="324"/>
    </location>
</feature>
<comment type="similarity">
    <text evidence="2">Belongs to the major facilitator superfamily. Sugar transporter (TC 2.A.1.1) family.</text>
</comment>
<evidence type="ECO:0000256" key="3">
    <source>
        <dbReference type="ARBA" id="ARBA00022448"/>
    </source>
</evidence>
<evidence type="ECO:0000256" key="5">
    <source>
        <dbReference type="ARBA" id="ARBA00022989"/>
    </source>
</evidence>
<evidence type="ECO:0000313" key="10">
    <source>
        <dbReference type="Proteomes" id="UP000319499"/>
    </source>
</evidence>
<keyword evidence="3" id="KW-0813">Transport</keyword>
<feature type="transmembrane region" description="Helical" evidence="7">
    <location>
        <begin position="89"/>
        <end position="106"/>
    </location>
</feature>
<dbReference type="PANTHER" id="PTHR23511:SF34">
    <property type="entry name" value="SYNAPTIC VESICLE GLYCOPROTEIN 2"/>
    <property type="match status" value="1"/>
</dbReference>
<dbReference type="GO" id="GO:0022857">
    <property type="term" value="F:transmembrane transporter activity"/>
    <property type="evidence" value="ECO:0007669"/>
    <property type="project" value="InterPro"/>
</dbReference>